<organism evidence="1 2">
    <name type="scientific">Vreelandella boliviensis LC1</name>
    <dbReference type="NCBI Taxonomy" id="1072583"/>
    <lineage>
        <taxon>Bacteria</taxon>
        <taxon>Pseudomonadati</taxon>
        <taxon>Pseudomonadota</taxon>
        <taxon>Gammaproteobacteria</taxon>
        <taxon>Oceanospirillales</taxon>
        <taxon>Halomonadaceae</taxon>
        <taxon>Vreelandella</taxon>
    </lineage>
</organism>
<evidence type="ECO:0000313" key="1">
    <source>
        <dbReference type="EMBL" id="EHJ91552.1"/>
    </source>
</evidence>
<reference evidence="1 2" key="1">
    <citation type="submission" date="2011-10" db="EMBL/GenBank/DDBJ databases">
        <authorList>
            <person name="Quillaguamn J."/>
            <person name="Guzmn D."/>
            <person name="Balderrama-Subieta A."/>
            <person name="Cardona-Ortuo C."/>
            <person name="Guevara-Martnez M."/>
            <person name="Callisaya-Quispe N."/>
        </authorList>
    </citation>
    <scope>NUCLEOTIDE SEQUENCE [LARGE SCALE GENOMIC DNA]</scope>
    <source>
        <strain evidence="1 2">LC1</strain>
    </source>
</reference>
<name>A0A7U9GFD0_9GAMM</name>
<evidence type="ECO:0000313" key="2">
    <source>
        <dbReference type="Proteomes" id="UP000005756"/>
    </source>
</evidence>
<dbReference type="Proteomes" id="UP000005756">
    <property type="component" value="Unassembled WGS sequence"/>
</dbReference>
<accession>A0A7U9GFD0</accession>
<sequence length="71" mass="7965">MALSDKSFWSFMASSIDSQMDNAAIPWYSFCFGMLAALWREMRNDDGSPSCSRMSAELHKARYAGLTQSSL</sequence>
<gene>
    <name evidence="1" type="ORF">KUC_3103</name>
</gene>
<dbReference type="EMBL" id="JH393259">
    <property type="protein sequence ID" value="EHJ91552.1"/>
    <property type="molecule type" value="Genomic_DNA"/>
</dbReference>
<dbReference type="AlphaFoldDB" id="A0A7U9GFD0"/>
<proteinExistence type="predicted"/>
<protein>
    <submittedName>
        <fullName evidence="1">Uncharacterized protein</fullName>
    </submittedName>
</protein>